<sequence length="330" mass="34943">MINKLKNAARVIDPFIVIMLGLVVLASVLPVRGQAAVVADIVTDAAIVLLFFLHGAKLSREAIVAGFSNWRVHGVVLATTFIVFPLIGLFMQVSLSGIIAPMILSGFLFLTLLPSTVQSSIAFTGIARGNVAAAVCAASLSNVLGIFLTPLMVGLFMGATSGVSMAAIEKIALQLLLPFVLGHLARPWLGGFIAKHKTLVGRVDRTSILLVVYTAFSASVVEGLWSKVSAVDLISVLILCAVVLTVVLWGTWFISGRLGFAREDRVVILFCGSKKSLASGVPMASTLFPAAMLGPVILPLMLFHQIQLIVCAFIAQKMKSPDTKSDTGDN</sequence>
<gene>
    <name evidence="2" type="ORF">GCM10011273_31930</name>
</gene>
<dbReference type="RefSeq" id="WP_189488461.1">
    <property type="nucleotide sequence ID" value="NZ_BMZB01000006.1"/>
</dbReference>
<keyword evidence="1" id="KW-0812">Transmembrane</keyword>
<protein>
    <submittedName>
        <fullName evidence="2">Bile acid:sodium symporter</fullName>
    </submittedName>
</protein>
<dbReference type="PIRSF" id="PIRSF026166">
    <property type="entry name" value="UCP026166"/>
    <property type="match status" value="1"/>
</dbReference>
<proteinExistence type="predicted"/>
<keyword evidence="3" id="KW-1185">Reference proteome</keyword>
<reference evidence="2" key="2">
    <citation type="submission" date="2020-09" db="EMBL/GenBank/DDBJ databases">
        <authorList>
            <person name="Sun Q."/>
            <person name="Kim S."/>
        </authorList>
    </citation>
    <scope>NUCLEOTIDE SEQUENCE</scope>
    <source>
        <strain evidence="2">KCTC 32296</strain>
    </source>
</reference>
<dbReference type="PANTHER" id="PTHR18640:SF5">
    <property type="entry name" value="SODIUM_BILE ACID COTRANSPORTER 7"/>
    <property type="match status" value="1"/>
</dbReference>
<comment type="caution">
    <text evidence="2">The sequence shown here is derived from an EMBL/GenBank/DDBJ whole genome shotgun (WGS) entry which is preliminary data.</text>
</comment>
<evidence type="ECO:0000313" key="2">
    <source>
        <dbReference type="EMBL" id="GGZ42845.1"/>
    </source>
</evidence>
<evidence type="ECO:0000313" key="3">
    <source>
        <dbReference type="Proteomes" id="UP000662572"/>
    </source>
</evidence>
<evidence type="ECO:0000256" key="1">
    <source>
        <dbReference type="SAM" id="Phobius"/>
    </source>
</evidence>
<keyword evidence="1" id="KW-1133">Transmembrane helix</keyword>
<dbReference type="PANTHER" id="PTHR18640">
    <property type="entry name" value="SOLUTE CARRIER FAMILY 10 MEMBER 7"/>
    <property type="match status" value="1"/>
</dbReference>
<name>A0A918UYS4_9CAUL</name>
<dbReference type="EMBL" id="BMZB01000006">
    <property type="protein sequence ID" value="GGZ42845.1"/>
    <property type="molecule type" value="Genomic_DNA"/>
</dbReference>
<dbReference type="InterPro" id="IPR038770">
    <property type="entry name" value="Na+/solute_symporter_sf"/>
</dbReference>
<dbReference type="InterPro" id="IPR016833">
    <property type="entry name" value="Put_Na-Bile_cotransptr"/>
</dbReference>
<feature type="transmembrane region" description="Helical" evidence="1">
    <location>
        <begin position="74"/>
        <end position="92"/>
    </location>
</feature>
<accession>A0A918UYS4</accession>
<organism evidence="2 3">
    <name type="scientific">Asticcacaulis endophyticus</name>
    <dbReference type="NCBI Taxonomy" id="1395890"/>
    <lineage>
        <taxon>Bacteria</taxon>
        <taxon>Pseudomonadati</taxon>
        <taxon>Pseudomonadota</taxon>
        <taxon>Alphaproteobacteria</taxon>
        <taxon>Caulobacterales</taxon>
        <taxon>Caulobacteraceae</taxon>
        <taxon>Asticcacaulis</taxon>
    </lineage>
</organism>
<feature type="transmembrane region" description="Helical" evidence="1">
    <location>
        <begin position="206"/>
        <end position="225"/>
    </location>
</feature>
<feature type="transmembrane region" description="Helical" evidence="1">
    <location>
        <begin position="35"/>
        <end position="53"/>
    </location>
</feature>
<feature type="transmembrane region" description="Helical" evidence="1">
    <location>
        <begin position="171"/>
        <end position="194"/>
    </location>
</feature>
<dbReference type="AlphaFoldDB" id="A0A918UYS4"/>
<dbReference type="GO" id="GO:0005886">
    <property type="term" value="C:plasma membrane"/>
    <property type="evidence" value="ECO:0007669"/>
    <property type="project" value="TreeGrafter"/>
</dbReference>
<feature type="transmembrane region" description="Helical" evidence="1">
    <location>
        <begin position="98"/>
        <end position="117"/>
    </location>
</feature>
<feature type="transmembrane region" description="Helical" evidence="1">
    <location>
        <begin position="129"/>
        <end position="159"/>
    </location>
</feature>
<dbReference type="Pfam" id="PF13593">
    <property type="entry name" value="SBF_like"/>
    <property type="match status" value="1"/>
</dbReference>
<keyword evidence="1" id="KW-0472">Membrane</keyword>
<dbReference type="Proteomes" id="UP000662572">
    <property type="component" value="Unassembled WGS sequence"/>
</dbReference>
<reference evidence="2" key="1">
    <citation type="journal article" date="2014" name="Int. J. Syst. Evol. Microbiol.">
        <title>Complete genome sequence of Corynebacterium casei LMG S-19264T (=DSM 44701T), isolated from a smear-ripened cheese.</title>
        <authorList>
            <consortium name="US DOE Joint Genome Institute (JGI-PGF)"/>
            <person name="Walter F."/>
            <person name="Albersmeier A."/>
            <person name="Kalinowski J."/>
            <person name="Ruckert C."/>
        </authorList>
    </citation>
    <scope>NUCLEOTIDE SEQUENCE</scope>
    <source>
        <strain evidence="2">KCTC 32296</strain>
    </source>
</reference>
<feature type="transmembrane region" description="Helical" evidence="1">
    <location>
        <begin position="266"/>
        <end position="290"/>
    </location>
</feature>
<feature type="transmembrane region" description="Helical" evidence="1">
    <location>
        <begin position="12"/>
        <end position="29"/>
    </location>
</feature>
<dbReference type="Gene3D" id="1.20.1530.20">
    <property type="match status" value="1"/>
</dbReference>
<feature type="transmembrane region" description="Helical" evidence="1">
    <location>
        <begin position="231"/>
        <end position="254"/>
    </location>
</feature>